<proteinExistence type="predicted"/>
<name>G6AG70_9BACT</name>
<sequence>MSFNQEEAEQMRGVLIDLSNRIHRAAENI</sequence>
<evidence type="ECO:0000313" key="2">
    <source>
        <dbReference type="Proteomes" id="UP000004597"/>
    </source>
</evidence>
<accession>G6AG70</accession>
<dbReference type="EMBL" id="AFXP01000009">
    <property type="protein sequence ID" value="EHG16261.1"/>
    <property type="molecule type" value="Genomic_DNA"/>
</dbReference>
<dbReference type="Proteomes" id="UP000004597">
    <property type="component" value="Unassembled WGS sequence"/>
</dbReference>
<reference evidence="1 2" key="1">
    <citation type="submission" date="2011-10" db="EMBL/GenBank/DDBJ databases">
        <title>The Genome Sequence of Prevotella histicola F0411.</title>
        <authorList>
            <consortium name="The Broad Institute Genome Sequencing Platform"/>
            <person name="Earl A."/>
            <person name="Ward D."/>
            <person name="Feldgarden M."/>
            <person name="Gevers D."/>
            <person name="Izard J."/>
            <person name="Ganesan A."/>
            <person name="Blanton J.M."/>
            <person name="Baranova O.V."/>
            <person name="Tanner A.C."/>
            <person name="Mathney J.M.J."/>
            <person name="Dewhirst F.E."/>
            <person name="Young S.K."/>
            <person name="Zeng Q."/>
            <person name="Gargeya S."/>
            <person name="Fitzgerald M."/>
            <person name="Haas B."/>
            <person name="Abouelleil A."/>
            <person name="Alvarado L."/>
            <person name="Arachchi H.M."/>
            <person name="Berlin A."/>
            <person name="Brown A."/>
            <person name="Chapman S.B."/>
            <person name="Chen Z."/>
            <person name="Dunbar C."/>
            <person name="Freedman E."/>
            <person name="Gearin G."/>
            <person name="Gellesch M."/>
            <person name="Goldberg J."/>
            <person name="Griggs A."/>
            <person name="Gujja S."/>
            <person name="Heiman D."/>
            <person name="Howarth C."/>
            <person name="Larson L."/>
            <person name="Lui A."/>
            <person name="MacDonald P.J.P."/>
            <person name="Montmayeur A."/>
            <person name="Murphy C."/>
            <person name="Neiman D."/>
            <person name="Pearson M."/>
            <person name="Priest M."/>
            <person name="Roberts A."/>
            <person name="Saif S."/>
            <person name="Shea T."/>
            <person name="Shenoy N."/>
            <person name="Sisk P."/>
            <person name="Stolte C."/>
            <person name="Sykes S."/>
            <person name="Wortman J."/>
            <person name="Nusbaum C."/>
            <person name="Birren B."/>
        </authorList>
    </citation>
    <scope>NUCLEOTIDE SEQUENCE [LARGE SCALE GENOMIC DNA]</scope>
    <source>
        <strain evidence="1 2">F0411</strain>
    </source>
</reference>
<dbReference type="InterPro" id="IPR032483">
    <property type="entry name" value="DUF5053"/>
</dbReference>
<protein>
    <submittedName>
        <fullName evidence="1">Uncharacterized protein</fullName>
    </submittedName>
</protein>
<dbReference type="AlphaFoldDB" id="G6AG70"/>
<comment type="caution">
    <text evidence="1">The sequence shown here is derived from an EMBL/GenBank/DDBJ whole genome shotgun (WGS) entry which is preliminary data.</text>
</comment>
<evidence type="ECO:0000313" key="1">
    <source>
        <dbReference type="EMBL" id="EHG16261.1"/>
    </source>
</evidence>
<dbReference type="HOGENOM" id="CLU_3409911_0_0_10"/>
<gene>
    <name evidence="1" type="ORF">HMPREF9138_01097</name>
</gene>
<keyword evidence="2" id="KW-1185">Reference proteome</keyword>
<organism evidence="1 2">
    <name type="scientific">Prevotella histicola F0411</name>
    <dbReference type="NCBI Taxonomy" id="857291"/>
    <lineage>
        <taxon>Bacteria</taxon>
        <taxon>Pseudomonadati</taxon>
        <taxon>Bacteroidota</taxon>
        <taxon>Bacteroidia</taxon>
        <taxon>Bacteroidales</taxon>
        <taxon>Prevotellaceae</taxon>
        <taxon>Prevotella</taxon>
    </lineage>
</organism>
<dbReference type="Pfam" id="PF16476">
    <property type="entry name" value="DUF5053"/>
    <property type="match status" value="1"/>
</dbReference>
<dbReference type="STRING" id="857291.HMPREF9138_01097"/>